<keyword evidence="9" id="KW-0067">ATP-binding</keyword>
<feature type="region of interest" description="Disordered" evidence="15">
    <location>
        <begin position="1558"/>
        <end position="1632"/>
    </location>
</feature>
<evidence type="ECO:0000256" key="15">
    <source>
        <dbReference type="SAM" id="MobiDB-lite"/>
    </source>
</evidence>
<evidence type="ECO:0000256" key="14">
    <source>
        <dbReference type="PROSITE-ProRule" id="PRU00023"/>
    </source>
</evidence>
<dbReference type="GO" id="GO:0003724">
    <property type="term" value="F:RNA helicase activity"/>
    <property type="evidence" value="ECO:0007669"/>
    <property type="project" value="UniProtKB-EC"/>
</dbReference>
<comment type="subcellular location">
    <subcellularLocation>
        <location evidence="3">Mitochondrion</location>
    </subcellularLocation>
</comment>
<dbReference type="CDD" id="cd18805">
    <property type="entry name" value="SF2_C_suv3"/>
    <property type="match status" value="1"/>
</dbReference>
<evidence type="ECO:0000313" key="18">
    <source>
        <dbReference type="EMBL" id="KAH0808760.1"/>
    </source>
</evidence>
<dbReference type="GO" id="GO:0019887">
    <property type="term" value="F:protein kinase regulator activity"/>
    <property type="evidence" value="ECO:0007669"/>
    <property type="project" value="TreeGrafter"/>
</dbReference>
<dbReference type="Gene3D" id="1.25.40.20">
    <property type="entry name" value="Ankyrin repeat-containing domain"/>
    <property type="match status" value="3"/>
</dbReference>
<feature type="transmembrane region" description="Helical" evidence="16">
    <location>
        <begin position="608"/>
        <end position="632"/>
    </location>
</feature>
<comment type="caution">
    <text evidence="18">The sequence shown here is derived from an EMBL/GenBank/DDBJ whole genome shotgun (WGS) entry which is preliminary data.</text>
</comment>
<name>A0A8J6L5L7_TENMO</name>
<dbReference type="GO" id="GO:0005524">
    <property type="term" value="F:ATP binding"/>
    <property type="evidence" value="ECO:0007669"/>
    <property type="project" value="UniProtKB-KW"/>
</dbReference>
<feature type="region of interest" description="Disordered" evidence="15">
    <location>
        <begin position="922"/>
        <end position="945"/>
    </location>
</feature>
<dbReference type="EMBL" id="JABDTM020028558">
    <property type="protein sequence ID" value="KAH0808760.1"/>
    <property type="molecule type" value="Genomic_DNA"/>
</dbReference>
<feature type="compositionally biased region" description="Basic residues" evidence="15">
    <location>
        <begin position="936"/>
        <end position="945"/>
    </location>
</feature>
<dbReference type="InterPro" id="IPR055206">
    <property type="entry name" value="DEXQc_SUV3"/>
</dbReference>
<feature type="domain" description="Helicase C-terminal" evidence="17">
    <location>
        <begin position="1938"/>
        <end position="2096"/>
    </location>
</feature>
<organism evidence="18 19">
    <name type="scientific">Tenebrio molitor</name>
    <name type="common">Yellow mealworm beetle</name>
    <dbReference type="NCBI Taxonomy" id="7067"/>
    <lineage>
        <taxon>Eukaryota</taxon>
        <taxon>Metazoa</taxon>
        <taxon>Ecdysozoa</taxon>
        <taxon>Arthropoda</taxon>
        <taxon>Hexapoda</taxon>
        <taxon>Insecta</taxon>
        <taxon>Pterygota</taxon>
        <taxon>Neoptera</taxon>
        <taxon>Endopterygota</taxon>
        <taxon>Coleoptera</taxon>
        <taxon>Polyphaga</taxon>
        <taxon>Cucujiformia</taxon>
        <taxon>Tenebrionidae</taxon>
        <taxon>Tenebrio</taxon>
    </lineage>
</organism>
<dbReference type="InterPro" id="IPR011646">
    <property type="entry name" value="KAP_P-loop"/>
</dbReference>
<dbReference type="SMART" id="SM00248">
    <property type="entry name" value="ANK"/>
    <property type="match status" value="11"/>
</dbReference>
<feature type="repeat" description="ANK" evidence="14">
    <location>
        <begin position="287"/>
        <end position="319"/>
    </location>
</feature>
<evidence type="ECO:0000256" key="11">
    <source>
        <dbReference type="ARBA" id="ARBA00023128"/>
    </source>
</evidence>
<dbReference type="SUPFAM" id="SSF47769">
    <property type="entry name" value="SAM/Pointed domain"/>
    <property type="match status" value="1"/>
</dbReference>
<dbReference type="Pfam" id="PF07693">
    <property type="entry name" value="KAP_NTPase"/>
    <property type="match status" value="1"/>
</dbReference>
<comment type="similarity">
    <text evidence="4">Belongs to the helicase family.</text>
</comment>
<evidence type="ECO:0000256" key="5">
    <source>
        <dbReference type="ARBA" id="ARBA00012552"/>
    </source>
</evidence>
<dbReference type="InterPro" id="IPR036770">
    <property type="entry name" value="Ankyrin_rpt-contain_sf"/>
</dbReference>
<evidence type="ECO:0000256" key="3">
    <source>
        <dbReference type="ARBA" id="ARBA00004173"/>
    </source>
</evidence>
<feature type="region of interest" description="Disordered" evidence="15">
    <location>
        <begin position="1513"/>
        <end position="1546"/>
    </location>
</feature>
<feature type="repeat" description="ANK" evidence="14">
    <location>
        <begin position="221"/>
        <end position="253"/>
    </location>
</feature>
<dbReference type="Pfam" id="PF12513">
    <property type="entry name" value="SUV3_C"/>
    <property type="match status" value="1"/>
</dbReference>
<keyword evidence="14" id="KW-0040">ANK repeat</keyword>
<comment type="catalytic activity">
    <reaction evidence="12">
        <text>ATP + H2O = ADP + phosphate + H(+)</text>
        <dbReference type="Rhea" id="RHEA:13065"/>
        <dbReference type="ChEBI" id="CHEBI:15377"/>
        <dbReference type="ChEBI" id="CHEBI:15378"/>
        <dbReference type="ChEBI" id="CHEBI:30616"/>
        <dbReference type="ChEBI" id="CHEBI:43474"/>
        <dbReference type="ChEBI" id="CHEBI:456216"/>
        <dbReference type="EC" id="3.6.4.13"/>
    </reaction>
</comment>
<dbReference type="GO" id="GO:0030165">
    <property type="term" value="F:PDZ domain binding"/>
    <property type="evidence" value="ECO:0007669"/>
    <property type="project" value="TreeGrafter"/>
</dbReference>
<feature type="compositionally biased region" description="Basic and acidic residues" evidence="15">
    <location>
        <begin position="1534"/>
        <end position="1546"/>
    </location>
</feature>
<evidence type="ECO:0000256" key="6">
    <source>
        <dbReference type="ARBA" id="ARBA00022741"/>
    </source>
</evidence>
<dbReference type="SUPFAM" id="SSF52540">
    <property type="entry name" value="P-loop containing nucleoside triphosphate hydrolases"/>
    <property type="match status" value="2"/>
</dbReference>
<dbReference type="InterPro" id="IPR001650">
    <property type="entry name" value="Helicase_C-like"/>
</dbReference>
<keyword evidence="6" id="KW-0547">Nucleotide-binding</keyword>
<dbReference type="Pfam" id="PF18147">
    <property type="entry name" value="Suv3_C_1"/>
    <property type="match status" value="1"/>
</dbReference>
<feature type="compositionally biased region" description="Basic and acidic residues" evidence="15">
    <location>
        <begin position="2317"/>
        <end position="2334"/>
    </location>
</feature>
<keyword evidence="7" id="KW-0378">Hydrolase</keyword>
<dbReference type="InterPro" id="IPR041082">
    <property type="entry name" value="Suv3_C_1"/>
</dbReference>
<evidence type="ECO:0000256" key="9">
    <source>
        <dbReference type="ARBA" id="ARBA00022840"/>
    </source>
</evidence>
<protein>
    <recommendedName>
        <fullName evidence="13">ATP-dependent RNA helicase SUV3 homolog, mitochondrial</fullName>
        <ecNumber evidence="5">3.6.4.13</ecNumber>
    </recommendedName>
</protein>
<dbReference type="Pfam" id="PF22527">
    <property type="entry name" value="DEXQc_Suv3"/>
    <property type="match status" value="1"/>
</dbReference>
<reference evidence="18" key="2">
    <citation type="submission" date="2021-08" db="EMBL/GenBank/DDBJ databases">
        <authorList>
            <person name="Eriksson T."/>
        </authorList>
    </citation>
    <scope>NUCLEOTIDE SEQUENCE</scope>
    <source>
        <strain evidence="18">Stoneville</strain>
        <tissue evidence="18">Whole head</tissue>
    </source>
</reference>
<dbReference type="InterPro" id="IPR022192">
    <property type="entry name" value="SUV3_C"/>
</dbReference>
<dbReference type="Proteomes" id="UP000719412">
    <property type="component" value="Unassembled WGS sequence"/>
</dbReference>
<dbReference type="PROSITE" id="PS50297">
    <property type="entry name" value="ANK_REP_REGION"/>
    <property type="match status" value="7"/>
</dbReference>
<feature type="repeat" description="ANK" evidence="14">
    <location>
        <begin position="419"/>
        <end position="451"/>
    </location>
</feature>
<evidence type="ECO:0000259" key="17">
    <source>
        <dbReference type="PROSITE" id="PS51194"/>
    </source>
</evidence>
<dbReference type="PANTHER" id="PTHR24116:SF0">
    <property type="entry name" value="KINASE D-INTERACTING SUBSTRATE OF 220 KDA"/>
    <property type="match status" value="1"/>
</dbReference>
<feature type="repeat" description="ANK" evidence="14">
    <location>
        <begin position="353"/>
        <end position="385"/>
    </location>
</feature>
<dbReference type="FunFam" id="3.40.50.300:FF:000269">
    <property type="entry name" value="ATP-dependent RNA helicase SUPV3L1, mitochondrial"/>
    <property type="match status" value="1"/>
</dbReference>
<dbReference type="Pfam" id="PF23307">
    <property type="entry name" value="SAM_KIDINS220"/>
    <property type="match status" value="1"/>
</dbReference>
<evidence type="ECO:0000256" key="2">
    <source>
        <dbReference type="ARBA" id="ARBA00001946"/>
    </source>
</evidence>
<comment type="cofactor">
    <cofactor evidence="1">
        <name>Mn(2+)</name>
        <dbReference type="ChEBI" id="CHEBI:29035"/>
    </cofactor>
</comment>
<dbReference type="Pfam" id="PF00271">
    <property type="entry name" value="Helicase_C"/>
    <property type="match status" value="1"/>
</dbReference>
<dbReference type="InterPro" id="IPR027417">
    <property type="entry name" value="P-loop_NTPase"/>
</dbReference>
<sequence length="2343" mass="262514">MQGASGAPKQRHSIAGPHPAVDSGRRRPSFLNLHIPETNWRGSLSQLHLPTFTLTTPEGDQPRKFTFGLAIRRHSHNTLHRSESMVSLCFRTLSGYINDDNLSGLKNLLESKQVQVDDRDENGTTALMLAATKGRSAFVRELLTHGADPNVEDSDSWTALLCASKEGHADIVLQLLEHSADIEHRDMGNWTSLMWATYKGRTDVVMLLLDKGAEVNAHGNYHISSLLWAAGRGYTQITETLISHGAKVNVGDKYGTTALVWACRKGYAEIVAMLLKAGANVDTAGMYSWTALLMATQGNHVEVVSLLLEHKPNVNALDKDGCSALTIACKEGNNEIVTALMAAGAYINVQDRFGDTNLIHAVKGGHRSVVESLLKKYADVDIAGKDQKTAIYMAVEKGNVAVAKLLLSANPDLEMATKDGDTPLLKAVRSRNAEIVQLLLDKKSKVSAADKKGDTALHIAMRARSKGIVEILLRNPKHSQLLYRPNRAGETPYNIDINHQKTILGQIFGARRLNTNEDNENMLGYDLYSSALADILSEPSLSMPITVGLYAKWGSGKSFLLNKLREEMKNFAREWVDPVFQFTSLMFLVLLHLSLIVGTAVGLSVQNWIIGLSVAVAFMLVSYIFLALVWFANKRYDWDWPYNFNVKLTRKLNNIKLVLQVLFCHPPGAPAYDGVSAHPIRFYFTDQTRVSSTAGGENSVVQMLGSLYDAIENDYGALATRLYRAFKPKPGVATVANLYTWSKLVKAVLFSQRRHLQRTIAKLETLKSEGFLQALRQEVNLMKDMVKCLDSLSSQQTRLVIVVDGLDSCEQDKVLLILDTVHMLFSDANSPFIVILAIDPHVIAKAVEMNTRRLFSESNIGGHNYLSNMVHLPFYLQNSGLRKVKLAQQTSQVHRKAASAWTENEESLSNFLARSSSSRRLSSESAVMSSQEKLKPPGRKNSRKLKLSDSVASSIGSNLNKIGGAQDLTKMLLTDDYFSDVNPRSMRRLMNVVYITGRLLKAFQIDFNWYRLASWINITEQWPFRTSWIIYHYELYEDSLDDNTSLKSIFDKIRPHIPTVKDTEPLLELDRDEKKFDIFLTFHRSSLLVSDLKIFLPFTINLDPYLKKVIKEETQSLDDDGLLMTTPRNLSLIPTMPWSNPNNAEWTSPRPGLIRRNRPSSKPTLYQQPSGLVGWPSWNEPVQVTNPQIVPMAPVTTLAPEVFEKRLSSLSVDGVCKLLYKIEDINSAALPEYNKMIKEHNITGKVLLHCDLDELKKLLSMSFGDWEMFKVMLISLREHEVSAVFRHDESSSARPSKAERKGSVTKSSQPEKDNKEVNQRKQSVIEKQVTLEEQMICGALQTLNEEACEDVLEETEEKETKITIEPDVPQTSIIPPSPDSNQDYLRGYRSRTNSSSGVGETEFVLLQSSPIAHMHWQPVSISVGGNSESLSEHSSRCSSQLPSPVTERRLSNGIKLSNLKPTIHQTEDVSKKGRHVVIKTESGDPAHISVIFNQDETTKTPLLQEFNITQRPNSLQLLKNESKQTRPLMRNRSKSIDGQKKKTDKNFEKLQRLKEKLLHSSPELNENASDNESTPLVSEVSTPSKSGQSSDIKSSNSNSESFPLSPILQKNVSPEVKHRQTRSEQNLTDTTDVSPVLSFHDNIYLSNIGSGSGDDINVGAELTGSLNKSDLLKVLNKFYQKKEIKLLLSENGLDNYLQHQAYVSFRRYCLEAENLPVDLHVVISDILQGAGNVTDIFPYFLRHAKQMFPHLECMDDLKKISDLRTPANWYPEARALNRKIIFHAGPTNSGKTFHALESFITAKSGVYCGPLKLLAAEVFNKTNSRGTPCDLVTGEERKYADPSGNISSHVSCTVEMTSVNTPYEVAVIDEIQMVKDPQRGWAWTRAFLGLMAEEIHLCGEAGAIDLMSQLCLTTNEDIEVRHYKRLTQLHVEDSALGSLDNVMPGDCIVCFSKNDIYSVSRGIEATGKEVAVIYGGLPPGTKLAQAAKFNDPDNSCKILVATDAIGMGLNLSIRRIIFYSLIKPMINEKGEKEMDTISVSAALQIAGRAGRYGTQWEQGYVTTFKPEDLKTLKTLLDSLPEPITQAGLHPTAEQIELYAYHLPNSTLSNLMDIFVNLSTVDDSLYFMCNVEDFKFLADMIQHVPLPLRARYVFCCAPISKKMPFVCTMFLKFTRQYSKNEAITFDWLCRNIGWPLQPPKTIIDLVHLEAVFDVLDLYLWLSYRFMDLFTEPDLVRDMQKELDVIIQQGVVQLTRLLRNSETGVSSGARAADEDEFALNRQKQSYLREPKSLIGRGRLTERLLAQGILTPNMLHELKKEWNGDDDDGDKHGGEPKKTRRKRKIK</sequence>
<dbReference type="InterPro" id="IPR041453">
    <property type="entry name" value="Suv3_N"/>
</dbReference>
<feature type="repeat" description="ANK" evidence="14">
    <location>
        <begin position="155"/>
        <end position="187"/>
    </location>
</feature>
<feature type="repeat" description="ANK" evidence="14">
    <location>
        <begin position="188"/>
        <end position="220"/>
    </location>
</feature>
<dbReference type="SMART" id="SM00490">
    <property type="entry name" value="HELICc"/>
    <property type="match status" value="1"/>
</dbReference>
<keyword evidence="11" id="KW-0496">Mitochondrion</keyword>
<keyword evidence="10" id="KW-0809">Transit peptide</keyword>
<dbReference type="Pfam" id="PF18114">
    <property type="entry name" value="Suv3_N"/>
    <property type="match status" value="1"/>
</dbReference>
<dbReference type="InterPro" id="IPR044774">
    <property type="entry name" value="Suv3_DEXQc"/>
</dbReference>
<feature type="compositionally biased region" description="Polar residues" evidence="15">
    <location>
        <begin position="1623"/>
        <end position="1632"/>
    </location>
</feature>
<dbReference type="SUPFAM" id="SSF48403">
    <property type="entry name" value="Ankyrin repeat"/>
    <property type="match status" value="1"/>
</dbReference>
<dbReference type="FunFam" id="3.40.50.300:FF:000446">
    <property type="entry name" value="ATP-dependent RNA helicase SUPV3L1, mitochondrial"/>
    <property type="match status" value="1"/>
</dbReference>
<evidence type="ECO:0000313" key="19">
    <source>
        <dbReference type="Proteomes" id="UP000719412"/>
    </source>
</evidence>
<evidence type="ECO:0000256" key="7">
    <source>
        <dbReference type="ARBA" id="ARBA00022801"/>
    </source>
</evidence>
<reference evidence="18" key="1">
    <citation type="journal article" date="2020" name="J Insects Food Feed">
        <title>The yellow mealworm (Tenebrio molitor) genome: a resource for the emerging insects as food and feed industry.</title>
        <authorList>
            <person name="Eriksson T."/>
            <person name="Andere A."/>
            <person name="Kelstrup H."/>
            <person name="Emery V."/>
            <person name="Picard C."/>
        </authorList>
    </citation>
    <scope>NUCLEOTIDE SEQUENCE</scope>
    <source>
        <strain evidence="18">Stoneville</strain>
        <tissue evidence="18">Whole head</tissue>
    </source>
</reference>
<keyword evidence="19" id="KW-1185">Reference proteome</keyword>
<evidence type="ECO:0000256" key="12">
    <source>
        <dbReference type="ARBA" id="ARBA00047984"/>
    </source>
</evidence>
<feature type="compositionally biased region" description="Low complexity" evidence="15">
    <location>
        <begin position="1584"/>
        <end position="1605"/>
    </location>
</feature>
<gene>
    <name evidence="18" type="ORF">GEV33_014032</name>
</gene>
<feature type="repeat" description="ANK" evidence="14">
    <location>
        <begin position="386"/>
        <end position="418"/>
    </location>
</feature>
<dbReference type="InterPro" id="IPR002110">
    <property type="entry name" value="Ankyrin_rpt"/>
</dbReference>
<comment type="cofactor">
    <cofactor evidence="2">
        <name>Mg(2+)</name>
        <dbReference type="ChEBI" id="CHEBI:18420"/>
    </cofactor>
</comment>
<feature type="repeat" description="ANK" evidence="14">
    <location>
        <begin position="254"/>
        <end position="286"/>
    </location>
</feature>
<dbReference type="Gene3D" id="1.20.58.1080">
    <property type="match status" value="1"/>
</dbReference>
<feature type="repeat" description="ANK" evidence="14">
    <location>
        <begin position="320"/>
        <end position="352"/>
    </location>
</feature>
<keyword evidence="16" id="KW-1133">Transmembrane helix</keyword>
<dbReference type="Gene3D" id="1.10.1740.140">
    <property type="match status" value="1"/>
</dbReference>
<dbReference type="CDD" id="cd17913">
    <property type="entry name" value="DEXQc_Suv3"/>
    <property type="match status" value="1"/>
</dbReference>
<evidence type="ECO:0000256" key="13">
    <source>
        <dbReference type="ARBA" id="ARBA00069703"/>
    </source>
</evidence>
<accession>A0A8J6L5L7</accession>
<dbReference type="InterPro" id="IPR057092">
    <property type="entry name" value="SAM_KIDINS220"/>
</dbReference>
<dbReference type="PROSITE" id="PS51194">
    <property type="entry name" value="HELICASE_CTER"/>
    <property type="match status" value="1"/>
</dbReference>
<feature type="transmembrane region" description="Helical" evidence="16">
    <location>
        <begin position="579"/>
        <end position="601"/>
    </location>
</feature>
<evidence type="ECO:0000256" key="16">
    <source>
        <dbReference type="SAM" id="Phobius"/>
    </source>
</evidence>
<dbReference type="InterPro" id="IPR052771">
    <property type="entry name" value="Neurotrophin_sig_adaptor"/>
</dbReference>
<dbReference type="Gene3D" id="1.10.150.50">
    <property type="entry name" value="Transcription Factor, Ets-1"/>
    <property type="match status" value="1"/>
</dbReference>
<feature type="compositionally biased region" description="Polar residues" evidence="15">
    <location>
        <begin position="1562"/>
        <end position="1583"/>
    </location>
</feature>
<dbReference type="EC" id="3.6.4.13" evidence="5"/>
<dbReference type="Pfam" id="PF12796">
    <property type="entry name" value="Ank_2"/>
    <property type="match status" value="4"/>
</dbReference>
<feature type="repeat" description="ANK" evidence="14">
    <location>
        <begin position="122"/>
        <end position="154"/>
    </location>
</feature>
<dbReference type="GO" id="GO:0005739">
    <property type="term" value="C:mitochondrion"/>
    <property type="evidence" value="ECO:0007669"/>
    <property type="project" value="UniProtKB-SubCell"/>
</dbReference>
<evidence type="ECO:0000256" key="1">
    <source>
        <dbReference type="ARBA" id="ARBA00001936"/>
    </source>
</evidence>
<feature type="region of interest" description="Disordered" evidence="15">
    <location>
        <begin position="1"/>
        <end position="27"/>
    </location>
</feature>
<dbReference type="Gene3D" id="3.40.50.300">
    <property type="entry name" value="P-loop containing nucleotide triphosphate hydrolases"/>
    <property type="match status" value="2"/>
</dbReference>
<keyword evidence="16" id="KW-0812">Transmembrane</keyword>
<keyword evidence="8" id="KW-0347">Helicase</keyword>
<feature type="compositionally biased region" description="Basic and acidic residues" evidence="15">
    <location>
        <begin position="1285"/>
        <end position="1302"/>
    </location>
</feature>
<proteinExistence type="inferred from homology"/>
<evidence type="ECO:0000256" key="10">
    <source>
        <dbReference type="ARBA" id="ARBA00022946"/>
    </source>
</evidence>
<dbReference type="FunFam" id="1.20.58.1080:FF:000001">
    <property type="entry name" value="ATP-dependent RNA helicase SUPV3L1, mitochondrial"/>
    <property type="match status" value="1"/>
</dbReference>
<evidence type="ECO:0000256" key="4">
    <source>
        <dbReference type="ARBA" id="ARBA00008708"/>
    </source>
</evidence>
<feature type="region of interest" description="Disordered" evidence="15">
    <location>
        <begin position="2317"/>
        <end position="2343"/>
    </location>
</feature>
<dbReference type="InterPro" id="IPR013761">
    <property type="entry name" value="SAM/pointed_sf"/>
</dbReference>
<feature type="compositionally biased region" description="Basic and acidic residues" evidence="15">
    <location>
        <begin position="1309"/>
        <end position="1319"/>
    </location>
</feature>
<dbReference type="FunFam" id="1.25.40.20:FF:000195">
    <property type="entry name" value="Kinase D-interacting substrate of 220 kDa"/>
    <property type="match status" value="1"/>
</dbReference>
<dbReference type="PANTHER" id="PTHR24116">
    <property type="entry name" value="KINASE D-INTERACTING SUBSTRATE OF 220 KDA"/>
    <property type="match status" value="1"/>
</dbReference>
<evidence type="ECO:0000256" key="8">
    <source>
        <dbReference type="ARBA" id="ARBA00022806"/>
    </source>
</evidence>
<keyword evidence="16" id="KW-0472">Membrane</keyword>
<dbReference type="PROSITE" id="PS50088">
    <property type="entry name" value="ANK_REPEAT"/>
    <property type="match status" value="10"/>
</dbReference>
<feature type="region of interest" description="Disordered" evidence="15">
    <location>
        <begin position="1285"/>
        <end position="1321"/>
    </location>
</feature>
<dbReference type="GO" id="GO:0016787">
    <property type="term" value="F:hydrolase activity"/>
    <property type="evidence" value="ECO:0007669"/>
    <property type="project" value="UniProtKB-KW"/>
</dbReference>
<dbReference type="Gene3D" id="1.20.272.40">
    <property type="match status" value="1"/>
</dbReference>